<dbReference type="EMBL" id="JWZT01003712">
    <property type="protein sequence ID" value="KII65826.1"/>
    <property type="molecule type" value="Genomic_DNA"/>
</dbReference>
<evidence type="ECO:0000313" key="2">
    <source>
        <dbReference type="EMBL" id="KII65826.1"/>
    </source>
</evidence>
<feature type="compositionally biased region" description="Polar residues" evidence="1">
    <location>
        <begin position="68"/>
        <end position="82"/>
    </location>
</feature>
<protein>
    <submittedName>
        <fullName evidence="2">Uncharacterized protein</fullName>
    </submittedName>
</protein>
<dbReference type="Proteomes" id="UP000031668">
    <property type="component" value="Unassembled WGS sequence"/>
</dbReference>
<dbReference type="AlphaFoldDB" id="A0A0C2MFA1"/>
<feature type="region of interest" description="Disordered" evidence="1">
    <location>
        <begin position="59"/>
        <end position="82"/>
    </location>
</feature>
<accession>A0A0C2MFA1</accession>
<comment type="caution">
    <text evidence="2">The sequence shown here is derived from an EMBL/GenBank/DDBJ whole genome shotgun (WGS) entry which is preliminary data.</text>
</comment>
<organism evidence="2 3">
    <name type="scientific">Thelohanellus kitauei</name>
    <name type="common">Myxosporean</name>
    <dbReference type="NCBI Taxonomy" id="669202"/>
    <lineage>
        <taxon>Eukaryota</taxon>
        <taxon>Metazoa</taxon>
        <taxon>Cnidaria</taxon>
        <taxon>Myxozoa</taxon>
        <taxon>Myxosporea</taxon>
        <taxon>Bivalvulida</taxon>
        <taxon>Platysporina</taxon>
        <taxon>Myxobolidae</taxon>
        <taxon>Thelohanellus</taxon>
    </lineage>
</organism>
<evidence type="ECO:0000256" key="1">
    <source>
        <dbReference type="SAM" id="MobiDB-lite"/>
    </source>
</evidence>
<reference evidence="2 3" key="1">
    <citation type="journal article" date="2014" name="Genome Biol. Evol.">
        <title>The genome of the myxosporean Thelohanellus kitauei shows adaptations to nutrient acquisition within its fish host.</title>
        <authorList>
            <person name="Yang Y."/>
            <person name="Xiong J."/>
            <person name="Zhou Z."/>
            <person name="Huo F."/>
            <person name="Miao W."/>
            <person name="Ran C."/>
            <person name="Liu Y."/>
            <person name="Zhang J."/>
            <person name="Feng J."/>
            <person name="Wang M."/>
            <person name="Wang M."/>
            <person name="Wang L."/>
            <person name="Yao B."/>
        </authorList>
    </citation>
    <scope>NUCLEOTIDE SEQUENCE [LARGE SCALE GENOMIC DNA]</scope>
    <source>
        <strain evidence="2">Wuqing</strain>
    </source>
</reference>
<sequence length="131" mass="14142">MRTPALPLFQQMTRDSVEIGKRTAATISPQTVAPMPMTISLLHQNTEKYPQAKFEKWVGQGAGGEGGKSTTSLRAATPTSSKFLKKSMSKNMCYKGPTPNSTDGGFLKISNFNPFPTQKLSVGSGKMKLLS</sequence>
<proteinExistence type="predicted"/>
<keyword evidence="3" id="KW-1185">Reference proteome</keyword>
<gene>
    <name evidence="2" type="ORF">RF11_04097</name>
</gene>
<evidence type="ECO:0000313" key="3">
    <source>
        <dbReference type="Proteomes" id="UP000031668"/>
    </source>
</evidence>
<name>A0A0C2MFA1_THEKT</name>